<proteinExistence type="predicted"/>
<gene>
    <name evidence="1" type="ORF">A8139_07670</name>
</gene>
<accession>A0A2Z4PQY8</accession>
<dbReference type="CDD" id="cd09729">
    <property type="entry name" value="Cse1_I-E"/>
    <property type="match status" value="1"/>
</dbReference>
<organism evidence="1 2">
    <name type="scientific">Marinomonas primoryensis</name>
    <dbReference type="NCBI Taxonomy" id="178399"/>
    <lineage>
        <taxon>Bacteria</taxon>
        <taxon>Pseudomonadati</taxon>
        <taxon>Pseudomonadota</taxon>
        <taxon>Gammaproteobacteria</taxon>
        <taxon>Oceanospirillales</taxon>
        <taxon>Oceanospirillaceae</taxon>
        <taxon>Marinomonas</taxon>
    </lineage>
</organism>
<dbReference type="RefSeq" id="WP_112137030.1">
    <property type="nucleotide sequence ID" value="NZ_CP016181.1"/>
</dbReference>
<protein>
    <submittedName>
        <fullName evidence="1">Type I-E CRISPR-associated protein Cse1/CasA</fullName>
    </submittedName>
</protein>
<dbReference type="NCBIfam" id="TIGR02547">
    <property type="entry name" value="casA_cse1"/>
    <property type="match status" value="1"/>
</dbReference>
<dbReference type="AlphaFoldDB" id="A0A2Z4PQY8"/>
<name>A0A2Z4PQY8_9GAMM</name>
<dbReference type="InterPro" id="IPR013381">
    <property type="entry name" value="CRISPR-assoc_prot_Cse1"/>
</dbReference>
<evidence type="ECO:0000313" key="2">
    <source>
        <dbReference type="Proteomes" id="UP000249898"/>
    </source>
</evidence>
<reference evidence="1 2" key="1">
    <citation type="submission" date="2016-06" db="EMBL/GenBank/DDBJ databases">
        <title>The sequenced genome of the ice-adhering bacterium Marinomonas primoryensis, from Antarctica.</title>
        <authorList>
            <person name="Graham L."/>
            <person name="Vance T.D.R."/>
            <person name="Davies P.L."/>
        </authorList>
    </citation>
    <scope>NUCLEOTIDE SEQUENCE [LARGE SCALE GENOMIC DNA]</scope>
    <source>
        <strain evidence="1 2">AceL</strain>
    </source>
</reference>
<dbReference type="Pfam" id="PF09481">
    <property type="entry name" value="CRISPR_Cse1"/>
    <property type="match status" value="1"/>
</dbReference>
<sequence>MNLVKDPWLPMRLQDGTEQVLPMSQISRSDVVDFALPRADFQGAAYQFAIGLLQTVFAPKGQTEWVRLFETPPSEEMLKNAFQSVEHAFHGDGNGPLFMQDFDLLEKQKPTTVSGLLIEAPGENGIKNNTDHFIKRGIGEQMSLEMALLALFTLQINAPAGGAGHRVGLRGGGPLTTLIQPSTETATLWQKLWLNVINREDWVYDDPDFNDGSVFSWLAPTKLSDKKGTEIYEHDVHSLHMFWAVPRRIRLEVQHREGVCHISGKTAQKVVTDYRTQNYGHNYSGNWSHPLTPYKGDPKKPEAEWLSIKGQPGGLHYKIWDVLSFSSDTQAQKCAAVVSHFEVVSKHYRKALKHVRSRLWVFGYDMDNMKARCWYSASMPLFQFDPEQQNDLLVEVKYLQKLSSDALWHLRSEVKAAWFESPSDAKGDMSFIDLEFWQRTENLFFDAIAKLMEDVENERQQLSTEVAKTWLTKLQFVVLDLFDEYALSELGSERTMIKRIEARRSLSGWLYGGKDIKAFKTDHKIEAKQEVN</sequence>
<evidence type="ECO:0000313" key="1">
    <source>
        <dbReference type="EMBL" id="AWX99886.1"/>
    </source>
</evidence>
<dbReference type="EMBL" id="CP016181">
    <property type="protein sequence ID" value="AWX99886.1"/>
    <property type="molecule type" value="Genomic_DNA"/>
</dbReference>
<dbReference type="Proteomes" id="UP000249898">
    <property type="component" value="Chromosome"/>
</dbReference>
<dbReference type="OrthoDB" id="5392377at2"/>